<feature type="compositionally biased region" description="Basic residues" evidence="1">
    <location>
        <begin position="845"/>
        <end position="858"/>
    </location>
</feature>
<feature type="compositionally biased region" description="Basic and acidic residues" evidence="1">
    <location>
        <begin position="17"/>
        <end position="43"/>
    </location>
</feature>
<protein>
    <recommendedName>
        <fullName evidence="4">Involucrin repeat protein</fullName>
    </recommendedName>
</protein>
<feature type="compositionally biased region" description="Low complexity" evidence="1">
    <location>
        <begin position="44"/>
        <end position="53"/>
    </location>
</feature>
<feature type="compositionally biased region" description="Basic and acidic residues" evidence="1">
    <location>
        <begin position="1785"/>
        <end position="1802"/>
    </location>
</feature>
<feature type="compositionally biased region" description="Acidic residues" evidence="1">
    <location>
        <begin position="957"/>
        <end position="967"/>
    </location>
</feature>
<feature type="region of interest" description="Disordered" evidence="1">
    <location>
        <begin position="916"/>
        <end position="973"/>
    </location>
</feature>
<feature type="compositionally biased region" description="Polar residues" evidence="1">
    <location>
        <begin position="1975"/>
        <end position="1985"/>
    </location>
</feature>
<dbReference type="GeneID" id="63855915"/>
<feature type="compositionally biased region" description="Low complexity" evidence="1">
    <location>
        <begin position="341"/>
        <end position="392"/>
    </location>
</feature>
<feature type="region of interest" description="Disordered" evidence="1">
    <location>
        <begin position="830"/>
        <end position="897"/>
    </location>
</feature>
<feature type="compositionally biased region" description="Polar residues" evidence="1">
    <location>
        <begin position="863"/>
        <end position="872"/>
    </location>
</feature>
<dbReference type="PANTHER" id="PTHR38709">
    <property type="entry name" value="SI:CH73-193C12.2-RELATED"/>
    <property type="match status" value="1"/>
</dbReference>
<feature type="compositionally biased region" description="Basic and acidic residues" evidence="1">
    <location>
        <begin position="1867"/>
        <end position="1879"/>
    </location>
</feature>
<feature type="compositionally biased region" description="Basic residues" evidence="1">
    <location>
        <begin position="676"/>
        <end position="689"/>
    </location>
</feature>
<feature type="compositionally biased region" description="Polar residues" evidence="1">
    <location>
        <begin position="393"/>
        <end position="414"/>
    </location>
</feature>
<name>A0A9P4GN46_9PLEO</name>
<feature type="compositionally biased region" description="Basic and acidic residues" evidence="1">
    <location>
        <begin position="1551"/>
        <end position="1574"/>
    </location>
</feature>
<feature type="compositionally biased region" description="Basic and acidic residues" evidence="1">
    <location>
        <begin position="112"/>
        <end position="149"/>
    </location>
</feature>
<reference evidence="2" key="1">
    <citation type="submission" date="2020-01" db="EMBL/GenBank/DDBJ databases">
        <authorList>
            <consortium name="DOE Joint Genome Institute"/>
            <person name="Haridas S."/>
            <person name="Albert R."/>
            <person name="Binder M."/>
            <person name="Bloem J."/>
            <person name="Labutti K."/>
            <person name="Salamov A."/>
            <person name="Andreopoulos B."/>
            <person name="Baker S.E."/>
            <person name="Barry K."/>
            <person name="Bills G."/>
            <person name="Bluhm B.H."/>
            <person name="Cannon C."/>
            <person name="Castanera R."/>
            <person name="Culley D.E."/>
            <person name="Daum C."/>
            <person name="Ezra D."/>
            <person name="Gonzalez J.B."/>
            <person name="Henrissat B."/>
            <person name="Kuo A."/>
            <person name="Liang C."/>
            <person name="Lipzen A."/>
            <person name="Lutzoni F."/>
            <person name="Magnuson J."/>
            <person name="Mondo S."/>
            <person name="Nolan M."/>
            <person name="Ohm R."/>
            <person name="Pangilinan J."/>
            <person name="Park H.-J."/>
            <person name="Ramirez L."/>
            <person name="Alfaro M."/>
            <person name="Sun H."/>
            <person name="Tritt A."/>
            <person name="Yoshinaga Y."/>
            <person name="Zwiers L.-H."/>
            <person name="Turgeon B.G."/>
            <person name="Goodwin S.B."/>
            <person name="Spatafora J.W."/>
            <person name="Crous P.W."/>
            <person name="Grigoriev I.V."/>
        </authorList>
    </citation>
    <scope>NUCLEOTIDE SEQUENCE</scope>
    <source>
        <strain evidence="2">CBS 394.84</strain>
    </source>
</reference>
<feature type="compositionally biased region" description="Basic residues" evidence="1">
    <location>
        <begin position="799"/>
        <end position="810"/>
    </location>
</feature>
<feature type="compositionally biased region" description="Polar residues" evidence="1">
    <location>
        <begin position="1"/>
        <end position="12"/>
    </location>
</feature>
<feature type="region of interest" description="Disordered" evidence="1">
    <location>
        <begin position="1082"/>
        <end position="1102"/>
    </location>
</feature>
<feature type="region of interest" description="Disordered" evidence="1">
    <location>
        <begin position="1725"/>
        <end position="2046"/>
    </location>
</feature>
<dbReference type="GO" id="GO:0005856">
    <property type="term" value="C:cytoskeleton"/>
    <property type="evidence" value="ECO:0007669"/>
    <property type="project" value="TreeGrafter"/>
</dbReference>
<feature type="region of interest" description="Disordered" evidence="1">
    <location>
        <begin position="262"/>
        <end position="471"/>
    </location>
</feature>
<comment type="caution">
    <text evidence="2">The sequence shown here is derived from an EMBL/GenBank/DDBJ whole genome shotgun (WGS) entry which is preliminary data.</text>
</comment>
<feature type="compositionally biased region" description="Basic residues" evidence="1">
    <location>
        <begin position="881"/>
        <end position="891"/>
    </location>
</feature>
<feature type="compositionally biased region" description="Low complexity" evidence="1">
    <location>
        <begin position="1769"/>
        <end position="1778"/>
    </location>
</feature>
<evidence type="ECO:0000313" key="3">
    <source>
        <dbReference type="Proteomes" id="UP000800039"/>
    </source>
</evidence>
<feature type="compositionally biased region" description="Low complexity" evidence="1">
    <location>
        <begin position="1528"/>
        <end position="1549"/>
    </location>
</feature>
<feature type="region of interest" description="Disordered" evidence="1">
    <location>
        <begin position="489"/>
        <end position="540"/>
    </location>
</feature>
<feature type="compositionally biased region" description="Basic and acidic residues" evidence="1">
    <location>
        <begin position="1928"/>
        <end position="1941"/>
    </location>
</feature>
<feature type="compositionally biased region" description="Polar residues" evidence="1">
    <location>
        <begin position="1604"/>
        <end position="1625"/>
    </location>
</feature>
<feature type="compositionally biased region" description="Basic residues" evidence="1">
    <location>
        <begin position="1905"/>
        <end position="1914"/>
    </location>
</feature>
<dbReference type="EMBL" id="ML976615">
    <property type="protein sequence ID" value="KAF1848474.1"/>
    <property type="molecule type" value="Genomic_DNA"/>
</dbReference>
<feature type="compositionally biased region" description="Basic and acidic residues" evidence="1">
    <location>
        <begin position="1833"/>
        <end position="1854"/>
    </location>
</feature>
<evidence type="ECO:0008006" key="4">
    <source>
        <dbReference type="Google" id="ProtNLM"/>
    </source>
</evidence>
<organism evidence="2 3">
    <name type="scientific">Cucurbitaria berberidis CBS 394.84</name>
    <dbReference type="NCBI Taxonomy" id="1168544"/>
    <lineage>
        <taxon>Eukaryota</taxon>
        <taxon>Fungi</taxon>
        <taxon>Dikarya</taxon>
        <taxon>Ascomycota</taxon>
        <taxon>Pezizomycotina</taxon>
        <taxon>Dothideomycetes</taxon>
        <taxon>Pleosporomycetidae</taxon>
        <taxon>Pleosporales</taxon>
        <taxon>Pleosporineae</taxon>
        <taxon>Cucurbitariaceae</taxon>
        <taxon>Cucurbitaria</taxon>
    </lineage>
</organism>
<feature type="region of interest" description="Disordered" evidence="1">
    <location>
        <begin position="765"/>
        <end position="818"/>
    </location>
</feature>
<dbReference type="RefSeq" id="XP_040791037.1">
    <property type="nucleotide sequence ID" value="XM_040938658.1"/>
</dbReference>
<feature type="compositionally biased region" description="Basic and acidic residues" evidence="1">
    <location>
        <begin position="89"/>
        <end position="101"/>
    </location>
</feature>
<dbReference type="Proteomes" id="UP000800039">
    <property type="component" value="Unassembled WGS sequence"/>
</dbReference>
<accession>A0A9P4GN46</accession>
<dbReference type="PANTHER" id="PTHR38709:SF1">
    <property type="entry name" value="DREBRIN"/>
    <property type="match status" value="1"/>
</dbReference>
<keyword evidence="3" id="KW-1185">Reference proteome</keyword>
<feature type="region of interest" description="Disordered" evidence="1">
    <location>
        <begin position="1"/>
        <end position="243"/>
    </location>
</feature>
<feature type="compositionally biased region" description="Low complexity" evidence="1">
    <location>
        <begin position="1915"/>
        <end position="1926"/>
    </location>
</feature>
<feature type="compositionally biased region" description="Polar residues" evidence="1">
    <location>
        <begin position="426"/>
        <end position="435"/>
    </location>
</feature>
<evidence type="ECO:0000313" key="2">
    <source>
        <dbReference type="EMBL" id="KAF1848474.1"/>
    </source>
</evidence>
<feature type="compositionally biased region" description="Low complexity" evidence="1">
    <location>
        <begin position="1950"/>
        <end position="1974"/>
    </location>
</feature>
<proteinExistence type="predicted"/>
<feature type="compositionally biased region" description="Pro residues" evidence="1">
    <location>
        <begin position="450"/>
        <end position="459"/>
    </location>
</feature>
<feature type="region of interest" description="Disordered" evidence="1">
    <location>
        <begin position="1377"/>
        <end position="1625"/>
    </location>
</feature>
<feature type="compositionally biased region" description="Polar residues" evidence="1">
    <location>
        <begin position="206"/>
        <end position="216"/>
    </location>
</feature>
<feature type="compositionally biased region" description="Basic and acidic residues" evidence="1">
    <location>
        <begin position="1507"/>
        <end position="1527"/>
    </location>
</feature>
<evidence type="ECO:0000256" key="1">
    <source>
        <dbReference type="SAM" id="MobiDB-lite"/>
    </source>
</evidence>
<feature type="compositionally biased region" description="Basic and acidic residues" evidence="1">
    <location>
        <begin position="1210"/>
        <end position="1295"/>
    </location>
</feature>
<sequence>MWSRLTGKSDSGSAVSSRDRDDEARRRRTSESTRSRRDRDSDTRSVVSSTSTRRPSRRDTAPSSIASFATAFDEMPRSRANEDLYDGPSDERSARRRDDRPISYAASSASTTRRDRSRSRDRDDKDRKKTKDKEKDRKGEWRRPTRSERSGSLSQAGGYKGDIVETPKPVQRSFSGQIAGEGFSQFPGQAGAPMMSGALPAGSLPPHTSNMSSHVQDQFPGQDPAQYAPSTLPGGNPFGAAADYYNDQGASVYQQPGIRPQAPSVIIGQDTPHLMPAAPQPMPVADTGSGAAADFYGGSINTSTSKPSSKPPKPSRPSSSTMPGTFIEEGPAPQKPPRPSSKPSSTSKPSKFGPAATLAGGAALGYAMGHSSPSAQHTSTSYSSSNIQHSTSYNNGTPGASNSYNPTSYTNGGPSASAPLYYQGEIPSNTATDGSNYPPPYSGAAYGPEGVPPPKPPRPGKPEKQSSGSNAGLYAAGAAGLAAYGLHEHNSHSHSHHTSHNYSSSTPGAFPIQHYNGNGVDPSSIPFTAGGMTQRHQHTGPVSRLVDWWKDHEDIQKMEEYSEYIGVCKGCFDPRSSVYDAPRKHHYNKRRSSEYMRPSGGIEKQSRYSLKEKKSHSSLSSGDERRKRNSTSAAGWVAAGLGGIGLAKAGKAVWAAGRDDFDDTYSIKSGRDARSRISRRSRSRSHSRDRKSYSYGHTDIRRRSRSRDRTSQMSVGVMKDKKDYKIIRRPRSQSRSSSSSSSRDGRPGLIGTAIGAGLAGAVFGAATKKKHRSRSSSRSAKKVVMQHPRRDSSADELRRRRSQQLRRKSSRSSVSGASVVEIGQNHQSQGGFLGGFFAAPPPKEKRPKPISHKKKKKGFFNFGNASTSSSDSEMAFGTGYVRRRRRTSPKRRNSDDHIKATLAGLGATAAAIAAARAGKSASKRHSEVVAVKEHRHGRKSSDRPRPGSRHGSRYGDDEWEDLPDDGTSDSSSDAGLVYGDYDWRKGKSQESLASNGSGTNKWGWRWGFGKKKRRSSENLYDNIASTSLIGPVAAGGALTGAATGTGVLVRPESESSSVHTLQTVYPVASYDPNAVIDARRTSSVPTPQPLLTSGPGTISIQQPQPKYQVPGAIYSTQPSSQPSYVAPAGPPVFSQVPIQPPSQAQYQTQNVVVQAPHHPAIPSALRRTNSSPIQSSFRRDAALLGLAATAGAAAIAATKGRDSPSNVRFDLTKEQVAKVERDRLKEQDRQDEEDRRRRDQQRRDDDARREEEELVRREQQRRDDEARKAEEEHARQEQQRRDEEAQKAEDDRRREQLRREIEARQEDDRRRWELQRQQEEARKYMDAERLAKIETEQRMEAERLAKIDIDRRMEAERLAKIEADRRMDERRRQQEEMRIREAREAEEHERQQREARVEAKRRADLEADAEQMRRERRETERREAERIETARREAEIREDTERRRKHEAQEYVERMEAARRETEIREDTERRRREREAQEYTDRHETHHKLERQRTGDSASSVATVVHRKEKELEERERNILQPDTRKSTIAGAAAAGAAAAITSAAISSYQDKDKSKSKDKGKGKDRDRKRDSSSVKPVEPSIVKPVQPSYIQSYAPAGVKTYEPSTVKTYGPSTVKTYEPNTTKTYEPSKVKTYEPSSVVTFEPSKIEQDYFDDEIFNPDIFKKTTEVYQDWEDRYNEKPVSQAEFFAPKELLKNDNLPKVHPVDPNEGATDLHVYQAHDDFGISQPMAPPYPRSYSFTATKDGRSMSDQIWPVPSLNLIQPTPPGSRAPSVRSVSLPPSPHIEPVKEGPKEEPRQEDANRARSRVSWGENQFHHFEVPTPESYREQFVSDGDMRDQEKKYSNDAVTVEHDSPKSGQKTSVYQPYRLEETSKAPEPKEIASSTQYVRDEDDSSWDSVVGAASKKSSKKEKKKAAAAATAAAAAAALSRDDEIDRDYRRDTASTISNPFSDSHAAASTIASSTVASSVPSTSTVYQSPHYQSTSDPDLRKGTDQTKRPGFVESEVTAEPSSMHIPGSFDELPSVDKPTKEDWEVPTKKGNKGHSPV</sequence>
<gene>
    <name evidence="2" type="ORF">K460DRAFT_75248</name>
</gene>
<feature type="compositionally biased region" description="Basic and acidic residues" evidence="1">
    <location>
        <begin position="1986"/>
        <end position="1996"/>
    </location>
</feature>
<feature type="region of interest" description="Disordered" evidence="1">
    <location>
        <begin position="579"/>
        <end position="633"/>
    </location>
</feature>
<feature type="compositionally biased region" description="Low complexity" evidence="1">
    <location>
        <begin position="733"/>
        <end position="742"/>
    </location>
</feature>
<feature type="compositionally biased region" description="Basic and acidic residues" evidence="1">
    <location>
        <begin position="2026"/>
        <end position="2036"/>
    </location>
</feature>
<feature type="compositionally biased region" description="Basic and acidic residues" evidence="1">
    <location>
        <begin position="1377"/>
        <end position="1485"/>
    </location>
</feature>
<dbReference type="OrthoDB" id="5365701at2759"/>
<feature type="region of interest" description="Disordered" evidence="1">
    <location>
        <begin position="665"/>
        <end position="752"/>
    </location>
</feature>
<feature type="region of interest" description="Disordered" evidence="1">
    <location>
        <begin position="1196"/>
        <end position="1295"/>
    </location>
</feature>
<feature type="compositionally biased region" description="Basic residues" evidence="1">
    <location>
        <begin position="767"/>
        <end position="781"/>
    </location>
</feature>
<feature type="compositionally biased region" description="Basic and acidic residues" evidence="1">
    <location>
        <begin position="788"/>
        <end position="798"/>
    </location>
</feature>